<dbReference type="Proteomes" id="UP001223144">
    <property type="component" value="Unassembled WGS sequence"/>
</dbReference>
<name>A0ABT6HFY3_9ACTN</name>
<keyword evidence="3" id="KW-1185">Reference proteome</keyword>
<evidence type="ECO:0000259" key="1">
    <source>
        <dbReference type="Pfam" id="PF14028"/>
    </source>
</evidence>
<accession>A0ABT6HFY3</accession>
<reference evidence="2 3" key="1">
    <citation type="submission" date="2023-04" db="EMBL/GenBank/DDBJ databases">
        <title>Streptomyces chengmaiensis sp. nov. isolated from the stem of mangrove plant in Hainan.</title>
        <authorList>
            <person name="Huang X."/>
            <person name="Zhou S."/>
            <person name="Chu X."/>
            <person name="Xie Y."/>
            <person name="Lin Y."/>
        </authorList>
    </citation>
    <scope>NUCLEOTIDE SEQUENCE [LARGE SCALE GENOMIC DNA]</scope>
    <source>
        <strain evidence="2 3">HNM0663</strain>
    </source>
</reference>
<sequence>MDTSWRQINIAFPDWDSAEHTALTHLVPLLDTAETARLIGPWFFLRKAPHWRIRYQPPGDRPAAENHLLDALGPLQQARHITAVTPVIYEPETHAFGGPEAVACAHRLFHLDSRHLIDHLTRHPGRPRRRELSILLCTALLRAAGLDWYEQGDVWARVADHRDPPRRQPDGRLKTLHGGLRHLMTADIAQLTREGAPLTVPAAWPHAFTTAGRELAALAADGRLHRGLRAVLAHHLIFAFNRLGLPHATQATLAAGAKAVVFGPDPTNEHQSAPGGPA</sequence>
<dbReference type="EMBL" id="JARWBG010000002">
    <property type="protein sequence ID" value="MDH2387674.1"/>
    <property type="molecule type" value="Genomic_DNA"/>
</dbReference>
<proteinExistence type="predicted"/>
<evidence type="ECO:0000313" key="2">
    <source>
        <dbReference type="EMBL" id="MDH2387674.1"/>
    </source>
</evidence>
<protein>
    <submittedName>
        <fullName evidence="2">Thiopeptide-type bacteriocin biosynthesis protein</fullName>
    </submittedName>
</protein>
<evidence type="ECO:0000313" key="3">
    <source>
        <dbReference type="Proteomes" id="UP001223144"/>
    </source>
</evidence>
<comment type="caution">
    <text evidence="2">The sequence shown here is derived from an EMBL/GenBank/DDBJ whole genome shotgun (WGS) entry which is preliminary data.</text>
</comment>
<gene>
    <name evidence="2" type="ORF">QCN29_02495</name>
</gene>
<dbReference type="InterPro" id="IPR023809">
    <property type="entry name" value="Thiopep_bacteriocin_synth_dom"/>
</dbReference>
<feature type="domain" description="Thiopeptide-type bacteriocin biosynthesis" evidence="1">
    <location>
        <begin position="5"/>
        <end position="255"/>
    </location>
</feature>
<dbReference type="NCBIfam" id="TIGR03891">
    <property type="entry name" value="thiopep_ocin"/>
    <property type="match status" value="1"/>
</dbReference>
<dbReference type="Pfam" id="PF14028">
    <property type="entry name" value="Lant_dehydr_C"/>
    <property type="match status" value="1"/>
</dbReference>
<dbReference type="RefSeq" id="WP_279925925.1">
    <property type="nucleotide sequence ID" value="NZ_JARWBG010000002.1"/>
</dbReference>
<organism evidence="2 3">
    <name type="scientific">Streptomyces chengmaiensis</name>
    <dbReference type="NCBI Taxonomy" id="3040919"/>
    <lineage>
        <taxon>Bacteria</taxon>
        <taxon>Bacillati</taxon>
        <taxon>Actinomycetota</taxon>
        <taxon>Actinomycetes</taxon>
        <taxon>Kitasatosporales</taxon>
        <taxon>Streptomycetaceae</taxon>
        <taxon>Streptomyces</taxon>
    </lineage>
</organism>